<organism evidence="2 3">
    <name type="scientific">Comamonas antarctica</name>
    <dbReference type="NCBI Taxonomy" id="2743470"/>
    <lineage>
        <taxon>Bacteria</taxon>
        <taxon>Pseudomonadati</taxon>
        <taxon>Pseudomonadota</taxon>
        <taxon>Betaproteobacteria</taxon>
        <taxon>Burkholderiales</taxon>
        <taxon>Comamonadaceae</taxon>
        <taxon>Comamonas</taxon>
    </lineage>
</organism>
<dbReference type="AlphaFoldDB" id="A0A6N1X0K5"/>
<proteinExistence type="predicted"/>
<dbReference type="RefSeq" id="WP_175503698.1">
    <property type="nucleotide sequence ID" value="NZ_CAURQT010000021.1"/>
</dbReference>
<dbReference type="KEGG" id="aant:HUK68_07920"/>
<keyword evidence="1" id="KW-0812">Transmembrane</keyword>
<feature type="transmembrane region" description="Helical" evidence="1">
    <location>
        <begin position="49"/>
        <end position="68"/>
    </location>
</feature>
<keyword evidence="3" id="KW-1185">Reference proteome</keyword>
<keyword evidence="1" id="KW-0472">Membrane</keyword>
<evidence type="ECO:0000313" key="2">
    <source>
        <dbReference type="EMBL" id="QKV52821.1"/>
    </source>
</evidence>
<sequence>MHSPAPHTPVPSPGRSYLLHTAILMAIYVSIHLAAILGVFDGMLGQPAGWGVALLLALTVAGQIRATLRLMAQSDEYLRAIIAKCFILASGATLALWTAWGFGETYAAAPHLPGWLCYPFFWAAYALVAPFVRQSR</sequence>
<gene>
    <name evidence="2" type="ORF">HUK68_07920</name>
</gene>
<reference evidence="2 3" key="1">
    <citation type="submission" date="2020-06" db="EMBL/GenBank/DDBJ databases">
        <title>Acidovorax antarctica sp. nov., isolated from Corinth ice sheet soil, Antarctic Fields Peninsula.</title>
        <authorList>
            <person name="Xu Q."/>
            <person name="Peng F."/>
        </authorList>
    </citation>
    <scope>NUCLEOTIDE SEQUENCE [LARGE SCALE GENOMIC DNA]</scope>
    <source>
        <strain evidence="2 3">16-35-5</strain>
    </source>
</reference>
<name>A0A6N1X0K5_9BURK</name>
<feature type="transmembrane region" description="Helical" evidence="1">
    <location>
        <begin position="80"/>
        <end position="100"/>
    </location>
</feature>
<evidence type="ECO:0000256" key="1">
    <source>
        <dbReference type="SAM" id="Phobius"/>
    </source>
</evidence>
<feature type="transmembrane region" description="Helical" evidence="1">
    <location>
        <begin position="112"/>
        <end position="132"/>
    </location>
</feature>
<evidence type="ECO:0008006" key="4">
    <source>
        <dbReference type="Google" id="ProtNLM"/>
    </source>
</evidence>
<dbReference type="EMBL" id="CP054840">
    <property type="protein sequence ID" value="QKV52821.1"/>
    <property type="molecule type" value="Genomic_DNA"/>
</dbReference>
<protein>
    <recommendedName>
        <fullName evidence="4">Transmembrane protein</fullName>
    </recommendedName>
</protein>
<dbReference type="Proteomes" id="UP000509579">
    <property type="component" value="Chromosome"/>
</dbReference>
<accession>A0A6N1X0K5</accession>
<keyword evidence="1" id="KW-1133">Transmembrane helix</keyword>
<feature type="transmembrane region" description="Helical" evidence="1">
    <location>
        <begin position="17"/>
        <end position="37"/>
    </location>
</feature>
<evidence type="ECO:0000313" key="3">
    <source>
        <dbReference type="Proteomes" id="UP000509579"/>
    </source>
</evidence>